<accession>A0A1H2PPI4</accession>
<organism evidence="2 3">
    <name type="scientific">Chitinasiproducens palmae</name>
    <dbReference type="NCBI Taxonomy" id="1770053"/>
    <lineage>
        <taxon>Bacteria</taxon>
        <taxon>Pseudomonadati</taxon>
        <taxon>Pseudomonadota</taxon>
        <taxon>Betaproteobacteria</taxon>
        <taxon>Burkholderiales</taxon>
        <taxon>Burkholderiaceae</taxon>
        <taxon>Chitinasiproducens</taxon>
    </lineage>
</organism>
<dbReference type="Pfam" id="PF13986">
    <property type="entry name" value="DUF4224"/>
    <property type="match status" value="1"/>
</dbReference>
<name>A0A1H2PPI4_9BURK</name>
<evidence type="ECO:0000313" key="3">
    <source>
        <dbReference type="Proteomes" id="UP000243719"/>
    </source>
</evidence>
<evidence type="ECO:0000259" key="1">
    <source>
        <dbReference type="Pfam" id="PF13986"/>
    </source>
</evidence>
<protein>
    <recommendedName>
        <fullName evidence="1">DUF4224 domain-containing protein</fullName>
    </recommendedName>
</protein>
<gene>
    <name evidence="2" type="ORF">SAMN05216551_105292</name>
</gene>
<dbReference type="STRING" id="1770053.SAMN05216551_105292"/>
<keyword evidence="3" id="KW-1185">Reference proteome</keyword>
<dbReference type="OrthoDB" id="8612748at2"/>
<dbReference type="AlphaFoldDB" id="A0A1H2PPI4"/>
<dbReference type="EMBL" id="FNLO01000005">
    <property type="protein sequence ID" value="SDV48678.1"/>
    <property type="molecule type" value="Genomic_DNA"/>
</dbReference>
<dbReference type="Proteomes" id="UP000243719">
    <property type="component" value="Unassembled WGS sequence"/>
</dbReference>
<dbReference type="RefSeq" id="WP_091907949.1">
    <property type="nucleotide sequence ID" value="NZ_FNLO01000005.1"/>
</dbReference>
<sequence>MSETFLTQEEMTELSGIKTGKKGRTREQLQAEWLRTSGIPFWTNARGKPIVARVSIEGRGAATEPPTRAWQPRVVNAR</sequence>
<proteinExistence type="predicted"/>
<dbReference type="InterPro" id="IPR025319">
    <property type="entry name" value="DUF4224"/>
</dbReference>
<feature type="domain" description="DUF4224" evidence="1">
    <location>
        <begin position="5"/>
        <end position="56"/>
    </location>
</feature>
<reference evidence="3" key="1">
    <citation type="submission" date="2016-09" db="EMBL/GenBank/DDBJ databases">
        <authorList>
            <person name="Varghese N."/>
            <person name="Submissions S."/>
        </authorList>
    </citation>
    <scope>NUCLEOTIDE SEQUENCE [LARGE SCALE GENOMIC DNA]</scope>
    <source>
        <strain evidence="3">JS23</strain>
    </source>
</reference>
<evidence type="ECO:0000313" key="2">
    <source>
        <dbReference type="EMBL" id="SDV48678.1"/>
    </source>
</evidence>